<evidence type="ECO:0000313" key="1">
    <source>
        <dbReference type="EMBL" id="TLP91006.1"/>
    </source>
</evidence>
<dbReference type="Proteomes" id="UP000307747">
    <property type="component" value="Unassembled WGS sequence"/>
</dbReference>
<accession>A0A5R9B3T2</accession>
<proteinExistence type="predicted"/>
<reference evidence="1 2" key="1">
    <citation type="submission" date="2019-05" db="EMBL/GenBank/DDBJ databases">
        <title>The metagenome of a microbial culture collection derived from dairy environment covers the genomic content of the human microbiome.</title>
        <authorList>
            <person name="Roder T."/>
            <person name="Wuthrich D."/>
            <person name="Sattari Z."/>
            <person name="Von Ah U."/>
            <person name="Bar C."/>
            <person name="Ronchi F."/>
            <person name="Macpherson A.J."/>
            <person name="Ganal-Vonarburg S.C."/>
            <person name="Bruggmann R."/>
            <person name="Vergeres G."/>
        </authorList>
    </citation>
    <scope>NUCLEOTIDE SEQUENCE [LARGE SCALE GENOMIC DNA]</scope>
    <source>
        <strain evidence="1 2">FAM 20833</strain>
    </source>
</reference>
<evidence type="ECO:0000313" key="2">
    <source>
        <dbReference type="Proteomes" id="UP000307747"/>
    </source>
</evidence>
<gene>
    <name evidence="1" type="ORF">FEZ53_01690</name>
</gene>
<dbReference type="EMBL" id="VBTJ01000001">
    <property type="protein sequence ID" value="TLP91006.1"/>
    <property type="molecule type" value="Genomic_DNA"/>
</dbReference>
<name>A0A5R9B3T2_STAXY</name>
<comment type="caution">
    <text evidence="1">The sequence shown here is derived from an EMBL/GenBank/DDBJ whole genome shotgun (WGS) entry which is preliminary data.</text>
</comment>
<protein>
    <submittedName>
        <fullName evidence="1">Uncharacterized protein</fullName>
    </submittedName>
</protein>
<dbReference type="AlphaFoldDB" id="A0A5R9B3T2"/>
<sequence length="94" mass="11289">MSKAKILIVGESPYKNKRYTNYTYKRLNICCQFRKVAFIPRVKKNREYNLKNIKTYKRILGVINNIQINDSNFDLFHNNIEDKIKDLAKKGVFW</sequence>
<organism evidence="1 2">
    <name type="scientific">Staphylococcus xylosus</name>
    <dbReference type="NCBI Taxonomy" id="1288"/>
    <lineage>
        <taxon>Bacteria</taxon>
        <taxon>Bacillati</taxon>
        <taxon>Bacillota</taxon>
        <taxon>Bacilli</taxon>
        <taxon>Bacillales</taxon>
        <taxon>Staphylococcaceae</taxon>
        <taxon>Staphylococcus</taxon>
    </lineage>
</organism>
<dbReference type="RefSeq" id="WP_138405700.1">
    <property type="nucleotide sequence ID" value="NZ_JALKSG010000001.1"/>
</dbReference>